<dbReference type="Pfam" id="PF06230">
    <property type="entry name" value="LpxI_C"/>
    <property type="match status" value="1"/>
</dbReference>
<dbReference type="InterPro" id="IPR010415">
    <property type="entry name" value="LpxI_C"/>
</dbReference>
<name>A0A518K3U0_9BACT</name>
<evidence type="ECO:0000313" key="4">
    <source>
        <dbReference type="Proteomes" id="UP000316426"/>
    </source>
</evidence>
<evidence type="ECO:0000259" key="1">
    <source>
        <dbReference type="Pfam" id="PF06230"/>
    </source>
</evidence>
<reference evidence="3 4" key="1">
    <citation type="submission" date="2019-02" db="EMBL/GenBank/DDBJ databases">
        <title>Deep-cultivation of Planctomycetes and their phenomic and genomic characterization uncovers novel biology.</title>
        <authorList>
            <person name="Wiegand S."/>
            <person name="Jogler M."/>
            <person name="Boedeker C."/>
            <person name="Pinto D."/>
            <person name="Vollmers J."/>
            <person name="Rivas-Marin E."/>
            <person name="Kohn T."/>
            <person name="Peeters S.H."/>
            <person name="Heuer A."/>
            <person name="Rast P."/>
            <person name="Oberbeckmann S."/>
            <person name="Bunk B."/>
            <person name="Jeske O."/>
            <person name="Meyerdierks A."/>
            <person name="Storesund J.E."/>
            <person name="Kallscheuer N."/>
            <person name="Luecker S."/>
            <person name="Lage O.M."/>
            <person name="Pohl T."/>
            <person name="Merkel B.J."/>
            <person name="Hornburger P."/>
            <person name="Mueller R.-W."/>
            <person name="Bruemmer F."/>
            <person name="Labrenz M."/>
            <person name="Spormann A.M."/>
            <person name="Op den Camp H."/>
            <person name="Overmann J."/>
            <person name="Amann R."/>
            <person name="Jetten M.S.M."/>
            <person name="Mascher T."/>
            <person name="Medema M.H."/>
            <person name="Devos D.P."/>
            <person name="Kaster A.-K."/>
            <person name="Ovreas L."/>
            <person name="Rohde M."/>
            <person name="Galperin M.Y."/>
            <person name="Jogler C."/>
        </authorList>
    </citation>
    <scope>NUCLEOTIDE SEQUENCE [LARGE SCALE GENOMIC DNA]</scope>
    <source>
        <strain evidence="3 4">Spa11</strain>
    </source>
</reference>
<dbReference type="InterPro" id="IPR053174">
    <property type="entry name" value="LpxI"/>
</dbReference>
<sequence>MNHRVDDRPAVGVLAAWGRLPIVVAESMRDAGYRVVCLGVRHHAVKADYDGIADAFHWIGPSQLGTAIRLYRRYGVERATMAGKFHKVTLYQPGALIRYLPDWTGAKAFYSHFVGHSADRKDDTLLGRIVEVFATGGVTMEPATDFAPGLLVEEGLVAGRPLSAALQADVAFGWDLAREMGRLDVGQSVCVKGRAAIAIEAIEGTDLCIRRAGELCRGGGFTVVKVAKPNQDMRFDVPTVGVQTLQSMKEAGARVLAIEAGLTILLDPAEFRAYADRHRLTVVAQRRGAAAAAA</sequence>
<evidence type="ECO:0000313" key="3">
    <source>
        <dbReference type="EMBL" id="QDV72458.1"/>
    </source>
</evidence>
<dbReference type="PANTHER" id="PTHR39962">
    <property type="entry name" value="BLL4848 PROTEIN"/>
    <property type="match status" value="1"/>
</dbReference>
<dbReference type="Gene3D" id="3.40.140.80">
    <property type="match status" value="1"/>
</dbReference>
<dbReference type="Pfam" id="PF17930">
    <property type="entry name" value="LpxI_N"/>
    <property type="match status" value="1"/>
</dbReference>
<dbReference type="AlphaFoldDB" id="A0A518K3U0"/>
<accession>A0A518K3U0</accession>
<feature type="domain" description="LpxI N-terminal" evidence="2">
    <location>
        <begin position="11"/>
        <end position="150"/>
    </location>
</feature>
<evidence type="ECO:0000259" key="2">
    <source>
        <dbReference type="Pfam" id="PF17930"/>
    </source>
</evidence>
<dbReference type="PANTHER" id="PTHR39962:SF1">
    <property type="entry name" value="LPXI FAMILY PROTEIN"/>
    <property type="match status" value="1"/>
</dbReference>
<dbReference type="InterPro" id="IPR043167">
    <property type="entry name" value="LpxI_C_sf"/>
</dbReference>
<protein>
    <recommendedName>
        <fullName evidence="5">UDP-2,3-diacylglucosamine pyrophosphatase LpxI</fullName>
    </recommendedName>
</protein>
<feature type="domain" description="LpxI C-terminal" evidence="1">
    <location>
        <begin position="154"/>
        <end position="283"/>
    </location>
</feature>
<dbReference type="Proteomes" id="UP000316426">
    <property type="component" value="Chromosome"/>
</dbReference>
<keyword evidence="4" id="KW-1185">Reference proteome</keyword>
<evidence type="ECO:0008006" key="5">
    <source>
        <dbReference type="Google" id="ProtNLM"/>
    </source>
</evidence>
<dbReference type="Gene3D" id="3.40.50.20">
    <property type="match status" value="1"/>
</dbReference>
<dbReference type="RefSeq" id="WP_145107461.1">
    <property type="nucleotide sequence ID" value="NZ_CP036349.1"/>
</dbReference>
<gene>
    <name evidence="3" type="ORF">Spa11_06350</name>
</gene>
<dbReference type="EMBL" id="CP036349">
    <property type="protein sequence ID" value="QDV72458.1"/>
    <property type="molecule type" value="Genomic_DNA"/>
</dbReference>
<organism evidence="3 4">
    <name type="scientific">Botrimarina mediterranea</name>
    <dbReference type="NCBI Taxonomy" id="2528022"/>
    <lineage>
        <taxon>Bacteria</taxon>
        <taxon>Pseudomonadati</taxon>
        <taxon>Planctomycetota</taxon>
        <taxon>Planctomycetia</taxon>
        <taxon>Pirellulales</taxon>
        <taxon>Lacipirellulaceae</taxon>
        <taxon>Botrimarina</taxon>
    </lineage>
</organism>
<proteinExistence type="predicted"/>
<dbReference type="KEGG" id="bmei:Spa11_06350"/>
<dbReference type="InterPro" id="IPR041255">
    <property type="entry name" value="LpxI_N"/>
</dbReference>